<dbReference type="KEGG" id="vta:A1322"/>
<evidence type="ECO:0000313" key="2">
    <source>
        <dbReference type="Proteomes" id="UP000235828"/>
    </source>
</evidence>
<gene>
    <name evidence="1" type="ORF">VTAP4600_A1322</name>
</gene>
<accession>A0A2N8ZBN0</accession>
<proteinExistence type="predicted"/>
<dbReference type="Proteomes" id="UP000235828">
    <property type="component" value="Chromosome A"/>
</dbReference>
<protein>
    <submittedName>
        <fullName evidence="1">Uncharacterized protein</fullName>
    </submittedName>
</protein>
<dbReference type="AlphaFoldDB" id="A0A2N8ZBN0"/>
<dbReference type="EMBL" id="LT960611">
    <property type="protein sequence ID" value="SON49301.1"/>
    <property type="molecule type" value="Genomic_DNA"/>
</dbReference>
<sequence length="178" mass="20501">MSKFRKGETSKLVIEKKNSITKSIKRKAEIIDKIKCYEDIPSSLEMKKNTISLMSVHNWVDSNLGLIRYSYNSARADHNAKNLESLIRSIDNANARLVSNLKPEIKNNCAVTTRLSQDYVKKLKNENEELRVALAEVYRAYMQILGELREDKQIDAAYRKLILAQAQILGKNRVWEVT</sequence>
<organism evidence="1 2">
    <name type="scientific">Vibrio tapetis subsp. tapetis</name>
    <dbReference type="NCBI Taxonomy" id="1671868"/>
    <lineage>
        <taxon>Bacteria</taxon>
        <taxon>Pseudomonadati</taxon>
        <taxon>Pseudomonadota</taxon>
        <taxon>Gammaproteobacteria</taxon>
        <taxon>Vibrionales</taxon>
        <taxon>Vibrionaceae</taxon>
        <taxon>Vibrio</taxon>
    </lineage>
</organism>
<keyword evidence="2" id="KW-1185">Reference proteome</keyword>
<dbReference type="InterPro" id="IPR036191">
    <property type="entry name" value="RRF_sf"/>
</dbReference>
<evidence type="ECO:0000313" key="1">
    <source>
        <dbReference type="EMBL" id="SON49301.1"/>
    </source>
</evidence>
<dbReference type="SUPFAM" id="SSF55194">
    <property type="entry name" value="Ribosome recycling factor, RRF"/>
    <property type="match status" value="1"/>
</dbReference>
<dbReference type="OrthoDB" id="5917250at2"/>
<name>A0A2N8ZBN0_9VIBR</name>
<dbReference type="RefSeq" id="WP_102521990.1">
    <property type="nucleotide sequence ID" value="NZ_LT960611.1"/>
</dbReference>
<reference evidence="1 2" key="1">
    <citation type="submission" date="2017-10" db="EMBL/GenBank/DDBJ databases">
        <authorList>
            <person name="Banno H."/>
            <person name="Chua N.-H."/>
        </authorList>
    </citation>
    <scope>NUCLEOTIDE SEQUENCE [LARGE SCALE GENOMIC DNA]</scope>
    <source>
        <strain evidence="1">Vibrio tapetis CECT4600</strain>
    </source>
</reference>